<evidence type="ECO:0000313" key="3">
    <source>
        <dbReference type="Proteomes" id="UP000316426"/>
    </source>
</evidence>
<dbReference type="AlphaFoldDB" id="A0A518K9I4"/>
<name>A0A518K9I4_9BACT</name>
<dbReference type="EMBL" id="CP036349">
    <property type="protein sequence ID" value="QDV74454.1"/>
    <property type="molecule type" value="Genomic_DNA"/>
</dbReference>
<dbReference type="InterPro" id="IPR052564">
    <property type="entry name" value="N-acetyltrans/Recomb-assoc"/>
</dbReference>
<accession>A0A518K9I4</accession>
<keyword evidence="2" id="KW-0012">Acyltransferase</keyword>
<keyword evidence="3" id="KW-1185">Reference proteome</keyword>
<proteinExistence type="predicted"/>
<reference evidence="2 3" key="1">
    <citation type="submission" date="2019-02" db="EMBL/GenBank/DDBJ databases">
        <title>Deep-cultivation of Planctomycetes and their phenomic and genomic characterization uncovers novel biology.</title>
        <authorList>
            <person name="Wiegand S."/>
            <person name="Jogler M."/>
            <person name="Boedeker C."/>
            <person name="Pinto D."/>
            <person name="Vollmers J."/>
            <person name="Rivas-Marin E."/>
            <person name="Kohn T."/>
            <person name="Peeters S.H."/>
            <person name="Heuer A."/>
            <person name="Rast P."/>
            <person name="Oberbeckmann S."/>
            <person name="Bunk B."/>
            <person name="Jeske O."/>
            <person name="Meyerdierks A."/>
            <person name="Storesund J.E."/>
            <person name="Kallscheuer N."/>
            <person name="Luecker S."/>
            <person name="Lage O.M."/>
            <person name="Pohl T."/>
            <person name="Merkel B.J."/>
            <person name="Hornburger P."/>
            <person name="Mueller R.-W."/>
            <person name="Bruemmer F."/>
            <person name="Labrenz M."/>
            <person name="Spormann A.M."/>
            <person name="Op den Camp H."/>
            <person name="Overmann J."/>
            <person name="Amann R."/>
            <person name="Jetten M.S.M."/>
            <person name="Mascher T."/>
            <person name="Medema M.H."/>
            <person name="Devos D.P."/>
            <person name="Kaster A.-K."/>
            <person name="Ovreas L."/>
            <person name="Rohde M."/>
            <person name="Galperin M.Y."/>
            <person name="Jogler C."/>
        </authorList>
    </citation>
    <scope>NUCLEOTIDE SEQUENCE [LARGE SCALE GENOMIC DNA]</scope>
    <source>
        <strain evidence="2 3">Spa11</strain>
    </source>
</reference>
<dbReference type="SUPFAM" id="SSF55729">
    <property type="entry name" value="Acyl-CoA N-acyltransferases (Nat)"/>
    <property type="match status" value="1"/>
</dbReference>
<evidence type="ECO:0000259" key="1">
    <source>
        <dbReference type="PROSITE" id="PS51186"/>
    </source>
</evidence>
<dbReference type="InterPro" id="IPR016181">
    <property type="entry name" value="Acyl_CoA_acyltransferase"/>
</dbReference>
<dbReference type="PANTHER" id="PTHR43451">
    <property type="entry name" value="ACETYLTRANSFERASE (GNAT) FAMILY PROTEIN"/>
    <property type="match status" value="1"/>
</dbReference>
<dbReference type="Gene3D" id="3.40.630.30">
    <property type="match status" value="1"/>
</dbReference>
<dbReference type="Pfam" id="PF13673">
    <property type="entry name" value="Acetyltransf_10"/>
    <property type="match status" value="1"/>
</dbReference>
<dbReference type="EC" id="2.3.1.-" evidence="2"/>
<dbReference type="CDD" id="cd04301">
    <property type="entry name" value="NAT_SF"/>
    <property type="match status" value="1"/>
</dbReference>
<dbReference type="PANTHER" id="PTHR43451:SF1">
    <property type="entry name" value="ACETYLTRANSFERASE"/>
    <property type="match status" value="1"/>
</dbReference>
<organism evidence="2 3">
    <name type="scientific">Botrimarina mediterranea</name>
    <dbReference type="NCBI Taxonomy" id="2528022"/>
    <lineage>
        <taxon>Bacteria</taxon>
        <taxon>Pseudomonadati</taxon>
        <taxon>Planctomycetota</taxon>
        <taxon>Planctomycetia</taxon>
        <taxon>Pirellulales</taxon>
        <taxon>Lacipirellulaceae</taxon>
        <taxon>Botrimarina</taxon>
    </lineage>
</organism>
<dbReference type="PROSITE" id="PS51186">
    <property type="entry name" value="GNAT"/>
    <property type="match status" value="1"/>
</dbReference>
<sequence>MIRPYQPGDHEAIAEVFTRAIHEIASQRYTTRQCEAWSGRKPNPEHWRQRCDTKQPLVYVVDGQVAGFLELDPDGHIDCLFVHPAHGRRGIASALVRRAIETCVAKGLPLVYVEASLCARPLFEAMRFVTLRENVVRIGDEKLVNFSMELRLVPEGSSSATY</sequence>
<dbReference type="InterPro" id="IPR000182">
    <property type="entry name" value="GNAT_dom"/>
</dbReference>
<dbReference type="KEGG" id="bmei:Spa11_26570"/>
<evidence type="ECO:0000313" key="2">
    <source>
        <dbReference type="EMBL" id="QDV74454.1"/>
    </source>
</evidence>
<dbReference type="Proteomes" id="UP000316426">
    <property type="component" value="Chromosome"/>
</dbReference>
<dbReference type="GO" id="GO:0016747">
    <property type="term" value="F:acyltransferase activity, transferring groups other than amino-acyl groups"/>
    <property type="evidence" value="ECO:0007669"/>
    <property type="project" value="InterPro"/>
</dbReference>
<keyword evidence="2" id="KW-0808">Transferase</keyword>
<gene>
    <name evidence="2" type="primary">yafP</name>
    <name evidence="2" type="ORF">Spa11_26570</name>
</gene>
<protein>
    <submittedName>
        <fullName evidence="2">Putative N-acetyltransferase YafP</fullName>
        <ecNumber evidence="2">2.3.1.-</ecNumber>
    </submittedName>
</protein>
<feature type="domain" description="N-acetyltransferase" evidence="1">
    <location>
        <begin position="1"/>
        <end position="153"/>
    </location>
</feature>
<dbReference type="RefSeq" id="WP_145112870.1">
    <property type="nucleotide sequence ID" value="NZ_CP036349.1"/>
</dbReference>